<gene>
    <name evidence="2" type="ORF">H8B09_17160</name>
</gene>
<evidence type="ECO:0008006" key="4">
    <source>
        <dbReference type="Google" id="ProtNLM"/>
    </source>
</evidence>
<feature type="compositionally biased region" description="Basic and acidic residues" evidence="1">
    <location>
        <begin position="1"/>
        <end position="13"/>
    </location>
</feature>
<dbReference type="RefSeq" id="WP_191204792.1">
    <property type="nucleotide sequence ID" value="NZ_JACXZA010000004.1"/>
</dbReference>
<feature type="region of interest" description="Disordered" evidence="1">
    <location>
        <begin position="1"/>
        <end position="37"/>
    </location>
</feature>
<reference evidence="2 3" key="1">
    <citation type="submission" date="2020-09" db="EMBL/GenBank/DDBJ databases">
        <title>Paenibacillus sp. strain PR3 16S rRNA gene Genome sequencing and assembly.</title>
        <authorList>
            <person name="Kim J."/>
        </authorList>
    </citation>
    <scope>NUCLEOTIDE SEQUENCE [LARGE SCALE GENOMIC DNA]</scope>
    <source>
        <strain evidence="2 3">PR3</strain>
    </source>
</reference>
<keyword evidence="3" id="KW-1185">Reference proteome</keyword>
<dbReference type="Proteomes" id="UP000609346">
    <property type="component" value="Unassembled WGS sequence"/>
</dbReference>
<dbReference type="EMBL" id="JACXZA010000004">
    <property type="protein sequence ID" value="MBD3920495.1"/>
    <property type="molecule type" value="Genomic_DNA"/>
</dbReference>
<evidence type="ECO:0000313" key="3">
    <source>
        <dbReference type="Proteomes" id="UP000609346"/>
    </source>
</evidence>
<comment type="caution">
    <text evidence="2">The sequence shown here is derived from an EMBL/GenBank/DDBJ whole genome shotgun (WGS) entry which is preliminary data.</text>
</comment>
<proteinExistence type="predicted"/>
<organism evidence="2 3">
    <name type="scientific">Paenibacillus terricola</name>
    <dbReference type="NCBI Taxonomy" id="2763503"/>
    <lineage>
        <taxon>Bacteria</taxon>
        <taxon>Bacillati</taxon>
        <taxon>Bacillota</taxon>
        <taxon>Bacilli</taxon>
        <taxon>Bacillales</taxon>
        <taxon>Paenibacillaceae</taxon>
        <taxon>Paenibacillus</taxon>
    </lineage>
</organism>
<feature type="compositionally biased region" description="Basic residues" evidence="1">
    <location>
        <begin position="14"/>
        <end position="31"/>
    </location>
</feature>
<name>A0ABR8MX07_9BACL</name>
<feature type="compositionally biased region" description="Acidic residues" evidence="1">
    <location>
        <begin position="96"/>
        <end position="115"/>
    </location>
</feature>
<evidence type="ECO:0000256" key="1">
    <source>
        <dbReference type="SAM" id="MobiDB-lite"/>
    </source>
</evidence>
<accession>A0ABR8MX07</accession>
<feature type="region of interest" description="Disordered" evidence="1">
    <location>
        <begin position="89"/>
        <end position="115"/>
    </location>
</feature>
<evidence type="ECO:0000313" key="2">
    <source>
        <dbReference type="EMBL" id="MBD3920495.1"/>
    </source>
</evidence>
<protein>
    <recommendedName>
        <fullName evidence="4">2-keto-3-deoxygluconate kinase</fullName>
    </recommendedName>
</protein>
<sequence length="115" mass="13163">MREQEGPMSEGRHGGGRNKGHRGRHHHHHHGAQTFRRGRAIEFLERLHVRRETLRQQLNAPELEAIRQVVLGELKAIELVIEEYTRHFELQPAPETAEDEQVEPVGEGDGEPCGD</sequence>